<protein>
    <submittedName>
        <fullName evidence="1">Uncharacterized protein</fullName>
    </submittedName>
</protein>
<comment type="caution">
    <text evidence="1">The sequence shown here is derived from an EMBL/GenBank/DDBJ whole genome shotgun (WGS) entry which is preliminary data.</text>
</comment>
<accession>A0A8X8IEI2</accession>
<evidence type="ECO:0000313" key="1">
    <source>
        <dbReference type="EMBL" id="SDW41245.1"/>
    </source>
</evidence>
<dbReference type="Proteomes" id="UP000198711">
    <property type="component" value="Unassembled WGS sequence"/>
</dbReference>
<dbReference type="RefSeq" id="WP_092722404.1">
    <property type="nucleotide sequence ID" value="NZ_FNNO01000002.1"/>
</dbReference>
<proteinExistence type="predicted"/>
<name>A0A8X8IEI2_9BACT</name>
<reference evidence="1 2" key="1">
    <citation type="submission" date="2016-10" db="EMBL/GenBank/DDBJ databases">
        <authorList>
            <person name="Varghese N."/>
            <person name="Submissions S."/>
        </authorList>
    </citation>
    <scope>NUCLEOTIDE SEQUENCE [LARGE SCALE GENOMIC DNA]</scope>
    <source>
        <strain evidence="1 2">DSM 25353</strain>
    </source>
</reference>
<gene>
    <name evidence="1" type="ORF">SAMN05444410_102240</name>
</gene>
<organism evidence="1 2">
    <name type="scientific">Hydrobacter penzbergensis</name>
    <dbReference type="NCBI Taxonomy" id="1235997"/>
    <lineage>
        <taxon>Bacteria</taxon>
        <taxon>Pseudomonadati</taxon>
        <taxon>Bacteroidota</taxon>
        <taxon>Chitinophagia</taxon>
        <taxon>Chitinophagales</taxon>
        <taxon>Chitinophagaceae</taxon>
        <taxon>Hydrobacter</taxon>
    </lineage>
</organism>
<keyword evidence="2" id="KW-1185">Reference proteome</keyword>
<dbReference type="AlphaFoldDB" id="A0A8X8IEI2"/>
<evidence type="ECO:0000313" key="2">
    <source>
        <dbReference type="Proteomes" id="UP000198711"/>
    </source>
</evidence>
<sequence length="66" mass="7527">MALIINPRNKQQEKVVRAFLNSLDIGFYSEAEEDAALVNAIQKGKKTALLTKAEKRDFLKHLKQIE</sequence>
<dbReference type="EMBL" id="FNNO01000002">
    <property type="protein sequence ID" value="SDW41245.1"/>
    <property type="molecule type" value="Genomic_DNA"/>
</dbReference>